<feature type="chain" id="PRO_5044922885" description="Arginine biosynthesis bifunctional protein ArgJ beta chain" evidence="6">
    <location>
        <begin position="205"/>
        <end position="418"/>
    </location>
</feature>
<feature type="binding site" evidence="6">
    <location>
        <position position="194"/>
    </location>
    <ligand>
        <name>substrate</name>
    </ligand>
</feature>
<gene>
    <name evidence="6" type="primary">argJ</name>
    <name evidence="7" type="ORF">JOC86_000549</name>
</gene>
<evidence type="ECO:0000313" key="8">
    <source>
        <dbReference type="Proteomes" id="UP001646157"/>
    </source>
</evidence>
<feature type="chain" id="PRO_5044922887" description="Arginine biosynthesis bifunctional protein ArgJ alpha chain" evidence="6">
    <location>
        <begin position="1"/>
        <end position="204"/>
    </location>
</feature>
<dbReference type="NCBIfam" id="NF003802">
    <property type="entry name" value="PRK05388.1"/>
    <property type="match status" value="1"/>
</dbReference>
<dbReference type="InterPro" id="IPR042195">
    <property type="entry name" value="ArgJ_beta_C"/>
</dbReference>
<evidence type="ECO:0000256" key="1">
    <source>
        <dbReference type="ARBA" id="ARBA00006774"/>
    </source>
</evidence>
<evidence type="ECO:0000256" key="5">
    <source>
        <dbReference type="ARBA" id="ARBA00023315"/>
    </source>
</evidence>
<dbReference type="HAMAP" id="MF_01106">
    <property type="entry name" value="ArgJ"/>
    <property type="match status" value="1"/>
</dbReference>
<evidence type="ECO:0000313" key="7">
    <source>
        <dbReference type="EMBL" id="MBM7584012.1"/>
    </source>
</evidence>
<keyword evidence="6" id="KW-0028">Amino-acid biosynthesis</keyword>
<dbReference type="PANTHER" id="PTHR23100:SF0">
    <property type="entry name" value="ARGININE BIOSYNTHESIS BIFUNCTIONAL PROTEIN ARGJ, MITOCHONDRIAL"/>
    <property type="match status" value="1"/>
</dbReference>
<accession>A0ABS2N827</accession>
<keyword evidence="6" id="KW-0055">Arginine biosynthesis</keyword>
<evidence type="ECO:0000256" key="3">
    <source>
        <dbReference type="ARBA" id="ARBA00022679"/>
    </source>
</evidence>
<feature type="site" description="Involved in the stabilization of negative charge on the oxyanion by the formation of the oxyanion hole" evidence="6">
    <location>
        <position position="131"/>
    </location>
</feature>
<dbReference type="InterPro" id="IPR016117">
    <property type="entry name" value="ArgJ-like_dom_sf"/>
</dbReference>
<comment type="subcellular location">
    <subcellularLocation>
        <location evidence="6">Cytoplasm</location>
    </subcellularLocation>
</comment>
<dbReference type="GO" id="GO:0004358">
    <property type="term" value="F:L-glutamate N-acetyltransferase activity, acting on acetyl-L-ornithine as donor"/>
    <property type="evidence" value="ECO:0007669"/>
    <property type="project" value="UniProtKB-EC"/>
</dbReference>
<comment type="subunit">
    <text evidence="2 6">Heterotetramer of two alpha and two beta chains.</text>
</comment>
<evidence type="ECO:0000256" key="2">
    <source>
        <dbReference type="ARBA" id="ARBA00011475"/>
    </source>
</evidence>
<feature type="active site" description="Nucleophile" evidence="6">
    <location>
        <position position="205"/>
    </location>
</feature>
<keyword evidence="6" id="KW-0511">Multifunctional enzyme</keyword>
<comment type="catalytic activity">
    <reaction evidence="6">
        <text>L-glutamate + acetyl-CoA = N-acetyl-L-glutamate + CoA + H(+)</text>
        <dbReference type="Rhea" id="RHEA:24292"/>
        <dbReference type="ChEBI" id="CHEBI:15378"/>
        <dbReference type="ChEBI" id="CHEBI:29985"/>
        <dbReference type="ChEBI" id="CHEBI:44337"/>
        <dbReference type="ChEBI" id="CHEBI:57287"/>
        <dbReference type="ChEBI" id="CHEBI:57288"/>
        <dbReference type="EC" id="2.3.1.1"/>
    </reaction>
</comment>
<protein>
    <recommendedName>
        <fullName evidence="6">Arginine biosynthesis bifunctional protein ArgJ</fullName>
    </recommendedName>
    <domain>
        <recommendedName>
            <fullName evidence="6">Glutamate N-acetyltransferase</fullName>
            <ecNumber evidence="6">2.3.1.35</ecNumber>
        </recommendedName>
        <alternativeName>
            <fullName evidence="6">Ornithine acetyltransferase</fullName>
            <shortName evidence="6">OATase</shortName>
        </alternativeName>
        <alternativeName>
            <fullName evidence="6">Ornithine transacetylase</fullName>
        </alternativeName>
    </domain>
    <domain>
        <recommendedName>
            <fullName evidence="6">Amino-acid acetyltransferase</fullName>
            <ecNumber evidence="6">2.3.1.1</ecNumber>
        </recommendedName>
        <alternativeName>
            <fullName evidence="6">N-acetylglutamate synthase</fullName>
            <shortName evidence="6">AGSase</shortName>
        </alternativeName>
    </domain>
    <component>
        <recommendedName>
            <fullName evidence="6">Arginine biosynthesis bifunctional protein ArgJ alpha chain</fullName>
        </recommendedName>
    </component>
    <component>
        <recommendedName>
            <fullName evidence="6">Arginine biosynthesis bifunctional protein ArgJ beta chain</fullName>
        </recommendedName>
    </component>
</protein>
<keyword evidence="3 6" id="KW-0808">Transferase</keyword>
<reference evidence="7 8" key="1">
    <citation type="submission" date="2021-01" db="EMBL/GenBank/DDBJ databases">
        <title>Genomic Encyclopedia of Type Strains, Phase IV (KMG-IV): sequencing the most valuable type-strain genomes for metagenomic binning, comparative biology and taxonomic classification.</title>
        <authorList>
            <person name="Goeker M."/>
        </authorList>
    </citation>
    <scope>NUCLEOTIDE SEQUENCE [LARGE SCALE GENOMIC DNA]</scope>
    <source>
        <strain evidence="7 8">DSM 24834</strain>
    </source>
</reference>
<name>A0ABS2N827_9BACI</name>
<dbReference type="Gene3D" id="3.30.2330.10">
    <property type="entry name" value="arginine biosynthesis bifunctional protein suprefamily"/>
    <property type="match status" value="1"/>
</dbReference>
<dbReference type="Pfam" id="PF01960">
    <property type="entry name" value="ArgJ"/>
    <property type="match status" value="1"/>
</dbReference>
<dbReference type="NCBIfam" id="TIGR00120">
    <property type="entry name" value="ArgJ"/>
    <property type="match status" value="1"/>
</dbReference>
<feature type="site" description="Involved in the stabilization of negative charge on the oxyanion by the formation of the oxyanion hole" evidence="6">
    <location>
        <position position="132"/>
    </location>
</feature>
<organism evidence="7 8">
    <name type="scientific">Rossellomorea pakistanensis</name>
    <dbReference type="NCBI Taxonomy" id="992288"/>
    <lineage>
        <taxon>Bacteria</taxon>
        <taxon>Bacillati</taxon>
        <taxon>Bacillota</taxon>
        <taxon>Bacilli</taxon>
        <taxon>Bacillales</taxon>
        <taxon>Bacillaceae</taxon>
        <taxon>Rossellomorea</taxon>
    </lineage>
</organism>
<keyword evidence="5 6" id="KW-0012">Acyltransferase</keyword>
<dbReference type="EC" id="2.3.1.35" evidence="6"/>
<comment type="function">
    <text evidence="6">Catalyzes two activities which are involved in the cyclic version of arginine biosynthesis: the synthesis of N-acetylglutamate from glutamate and acetyl-CoA as the acetyl donor, and of ornithine by transacetylation between N(2)-acetylornithine and glutamate.</text>
</comment>
<feature type="binding site" evidence="6">
    <location>
        <position position="291"/>
    </location>
    <ligand>
        <name>substrate</name>
    </ligand>
</feature>
<dbReference type="InterPro" id="IPR002813">
    <property type="entry name" value="Arg_biosynth_ArgJ"/>
</dbReference>
<keyword evidence="8" id="KW-1185">Reference proteome</keyword>
<dbReference type="EC" id="2.3.1.1" evidence="6"/>
<dbReference type="Gene3D" id="3.60.70.12">
    <property type="entry name" value="L-amino peptidase D-ALA esterase/amidase"/>
    <property type="match status" value="1"/>
</dbReference>
<dbReference type="PANTHER" id="PTHR23100">
    <property type="entry name" value="ARGININE BIOSYNTHESIS BIFUNCTIONAL PROTEIN ARGJ"/>
    <property type="match status" value="1"/>
</dbReference>
<dbReference type="SUPFAM" id="SSF56266">
    <property type="entry name" value="DmpA/ArgJ-like"/>
    <property type="match status" value="1"/>
</dbReference>
<evidence type="ECO:0000256" key="4">
    <source>
        <dbReference type="ARBA" id="ARBA00022813"/>
    </source>
</evidence>
<feature type="binding site" evidence="6">
    <location>
        <position position="205"/>
    </location>
    <ligand>
        <name>substrate</name>
    </ligand>
</feature>
<dbReference type="EMBL" id="JAFBDZ010000001">
    <property type="protein sequence ID" value="MBM7584012.1"/>
    <property type="molecule type" value="Genomic_DNA"/>
</dbReference>
<comment type="caution">
    <text evidence="7">The sequence shown here is derived from an EMBL/GenBank/DDBJ whole genome shotgun (WGS) entry which is preliminary data.</text>
</comment>
<comment type="pathway">
    <text evidence="6">Amino-acid biosynthesis; L-arginine biosynthesis; N(2)-acetyl-L-ornithine from L-glutamate: step 1/4.</text>
</comment>
<dbReference type="CDD" id="cd02152">
    <property type="entry name" value="OAT"/>
    <property type="match status" value="1"/>
</dbReference>
<feature type="site" description="Cleavage; by autolysis" evidence="6">
    <location>
        <begin position="204"/>
        <end position="205"/>
    </location>
</feature>
<evidence type="ECO:0000256" key="6">
    <source>
        <dbReference type="HAMAP-Rule" id="MF_01106"/>
    </source>
</evidence>
<keyword evidence="6" id="KW-0963">Cytoplasm</keyword>
<proteinExistence type="inferred from homology"/>
<dbReference type="RefSeq" id="WP_275583358.1">
    <property type="nucleotide sequence ID" value="NZ_JAFBDZ010000001.1"/>
</dbReference>
<sequence>MTKHGLLNFMDVNKKETIKKLPNASVTTPKGYEAGGLFCGIRKKRLDMGWIYSQVPASAAGVYTTNLFQAAPLLVTQESIGVENKLQGIIVNSGKANACTGNQGLHDAYEMRSSFSKVLNINEHHAAVVSTGVIGEHLPMDKVKSGIDSITLARDKVGVDEFEKAILTTDTCTKHFGVQLSINGEMVHIGGAAKGSGMIHPNMATMLAFVTTDANIPHPYLQQALSQVTNSTFNQITVDGDTSTNDMVLLLANGLADTEPLTPEHPDWEVFFEGLKLVCQELSKQIARDGEGATKLIEVEVTGAATDNVAQAIGKSIVGSSLVKSAVFGTDANWGRIICAIGYSGQAINPNEVKVSIGPITVVENGLPSPFDEFKAKEYLEQETIQLHIRVGNGSGKATCWGCDLSYDYVRINASYRT</sequence>
<dbReference type="Proteomes" id="UP001646157">
    <property type="component" value="Unassembled WGS sequence"/>
</dbReference>
<feature type="binding site" evidence="6">
    <location>
        <position position="413"/>
    </location>
    <ligand>
        <name>substrate</name>
    </ligand>
</feature>
<keyword evidence="4 6" id="KW-0068">Autocatalytic cleavage</keyword>
<comment type="similarity">
    <text evidence="1 6">Belongs to the ArgJ family.</text>
</comment>
<dbReference type="Gene3D" id="3.10.20.340">
    <property type="entry name" value="ArgJ beta chain, C-terminal domain"/>
    <property type="match status" value="1"/>
</dbReference>
<feature type="binding site" evidence="6">
    <location>
        <position position="418"/>
    </location>
    <ligand>
        <name>substrate</name>
    </ligand>
</feature>
<feature type="binding site" evidence="6">
    <location>
        <position position="168"/>
    </location>
    <ligand>
        <name>substrate</name>
    </ligand>
</feature>
<comment type="catalytic activity">
    <reaction evidence="6">
        <text>N(2)-acetyl-L-ornithine + L-glutamate = N-acetyl-L-glutamate + L-ornithine</text>
        <dbReference type="Rhea" id="RHEA:15349"/>
        <dbReference type="ChEBI" id="CHEBI:29985"/>
        <dbReference type="ChEBI" id="CHEBI:44337"/>
        <dbReference type="ChEBI" id="CHEBI:46911"/>
        <dbReference type="ChEBI" id="CHEBI:57805"/>
        <dbReference type="EC" id="2.3.1.35"/>
    </reaction>
</comment>
<comment type="pathway">
    <text evidence="6">Amino-acid biosynthesis; L-arginine biosynthesis; L-ornithine and N-acetyl-L-glutamate from L-glutamate and N(2)-acetyl-L-ornithine (cyclic): step 1/1.</text>
</comment>